<accession>U1FLJ4</accession>
<evidence type="ECO:0000313" key="10">
    <source>
        <dbReference type="Proteomes" id="UP000016646"/>
    </source>
</evidence>
<reference evidence="9 10" key="1">
    <citation type="submission" date="2013-08" db="EMBL/GenBank/DDBJ databases">
        <authorList>
            <person name="Durkin A.S."/>
            <person name="Haft D.R."/>
            <person name="McCorrison J."/>
            <person name="Torralba M."/>
            <person name="Gillis M."/>
            <person name="Haft D.H."/>
            <person name="Methe B."/>
            <person name="Sutton G."/>
            <person name="Nelson K.E."/>
        </authorList>
    </citation>
    <scope>NUCLEOTIDE SEQUENCE [LARGE SCALE GENOMIC DNA]</scope>
    <source>
        <strain evidence="8 10">ATCC 35536</strain>
        <strain evidence="7 9">VPI DR56BR1116</strain>
    </source>
</reference>
<organism evidence="7 9">
    <name type="scientific">Treponema socranskii subsp. socranskii VPI DR56BR1116 = ATCC 35536</name>
    <dbReference type="NCBI Taxonomy" id="1125725"/>
    <lineage>
        <taxon>Bacteria</taxon>
        <taxon>Pseudomonadati</taxon>
        <taxon>Spirochaetota</taxon>
        <taxon>Spirochaetia</taxon>
        <taxon>Spirochaetales</taxon>
        <taxon>Treponemataceae</taxon>
        <taxon>Treponema</taxon>
    </lineage>
</organism>
<keyword evidence="3 6" id="KW-0812">Transmembrane</keyword>
<dbReference type="PATRIC" id="fig|1125725.3.peg.1667"/>
<comment type="caution">
    <text evidence="7">The sequence shown here is derived from an EMBL/GenBank/DDBJ whole genome shotgun (WGS) entry which is preliminary data.</text>
</comment>
<evidence type="ECO:0000256" key="5">
    <source>
        <dbReference type="ARBA" id="ARBA00023136"/>
    </source>
</evidence>
<evidence type="ECO:0000313" key="7">
    <source>
        <dbReference type="EMBL" id="ERF60286.1"/>
    </source>
</evidence>
<keyword evidence="2" id="KW-1003">Cell membrane</keyword>
<dbReference type="Proteomes" id="UP000016412">
    <property type="component" value="Unassembled WGS sequence"/>
</dbReference>
<dbReference type="RefSeq" id="WP_021330685.1">
    <property type="nucleotide sequence ID" value="NZ_AUZJ01000043.1"/>
</dbReference>
<dbReference type="Pfam" id="PF02653">
    <property type="entry name" value="BPD_transp_2"/>
    <property type="match status" value="1"/>
</dbReference>
<feature type="transmembrane region" description="Helical" evidence="6">
    <location>
        <begin position="56"/>
        <end position="75"/>
    </location>
</feature>
<evidence type="ECO:0000313" key="8">
    <source>
        <dbReference type="EMBL" id="ERK04144.1"/>
    </source>
</evidence>
<feature type="transmembrane region" description="Helical" evidence="6">
    <location>
        <begin position="128"/>
        <end position="147"/>
    </location>
</feature>
<dbReference type="EMBL" id="AUZJ01000043">
    <property type="protein sequence ID" value="ERF60286.1"/>
    <property type="molecule type" value="Genomic_DNA"/>
</dbReference>
<evidence type="ECO:0000256" key="3">
    <source>
        <dbReference type="ARBA" id="ARBA00022692"/>
    </source>
</evidence>
<dbReference type="InterPro" id="IPR001851">
    <property type="entry name" value="ABC_transp_permease"/>
</dbReference>
<dbReference type="eggNOG" id="COG1079">
    <property type="taxonomic scope" value="Bacteria"/>
</dbReference>
<evidence type="ECO:0000256" key="2">
    <source>
        <dbReference type="ARBA" id="ARBA00022475"/>
    </source>
</evidence>
<feature type="transmembrane region" description="Helical" evidence="6">
    <location>
        <begin position="250"/>
        <end position="270"/>
    </location>
</feature>
<proteinExistence type="predicted"/>
<dbReference type="Proteomes" id="UP000016646">
    <property type="component" value="Unassembled WGS sequence"/>
</dbReference>
<protein>
    <submittedName>
        <fullName evidence="7">Branched-chain amino acid ABC transporter, permease protein</fullName>
    </submittedName>
</protein>
<evidence type="ECO:0000256" key="6">
    <source>
        <dbReference type="SAM" id="Phobius"/>
    </source>
</evidence>
<keyword evidence="10" id="KW-1185">Reference proteome</keyword>
<keyword evidence="5 6" id="KW-0472">Membrane</keyword>
<comment type="subcellular location">
    <subcellularLocation>
        <location evidence="1">Cell membrane</location>
        <topology evidence="1">Multi-pass membrane protein</topology>
    </subcellularLocation>
</comment>
<dbReference type="EMBL" id="AVQI01000028">
    <property type="protein sequence ID" value="ERK04144.1"/>
    <property type="molecule type" value="Genomic_DNA"/>
</dbReference>
<evidence type="ECO:0000256" key="1">
    <source>
        <dbReference type="ARBA" id="ARBA00004651"/>
    </source>
</evidence>
<gene>
    <name evidence="8" type="ORF">HMPREF0860_1530</name>
    <name evidence="7" type="ORF">HMPREF1325_2492</name>
</gene>
<dbReference type="GO" id="GO:0005886">
    <property type="term" value="C:plasma membrane"/>
    <property type="evidence" value="ECO:0007669"/>
    <property type="project" value="UniProtKB-SubCell"/>
</dbReference>
<name>U1FLJ4_TRESO</name>
<dbReference type="GO" id="GO:0022857">
    <property type="term" value="F:transmembrane transporter activity"/>
    <property type="evidence" value="ECO:0007669"/>
    <property type="project" value="InterPro"/>
</dbReference>
<dbReference type="STRING" id="1125725.HMPREF1325_2492"/>
<dbReference type="AlphaFoldDB" id="U1FLJ4"/>
<feature type="transmembrane region" description="Helical" evidence="6">
    <location>
        <begin position="87"/>
        <end position="108"/>
    </location>
</feature>
<dbReference type="PANTHER" id="PTHR43370:SF2">
    <property type="entry name" value="ABC TRANSPORTER PERMEASE PROTEIN"/>
    <property type="match status" value="1"/>
</dbReference>
<dbReference type="OrthoDB" id="370051at2"/>
<evidence type="ECO:0000313" key="9">
    <source>
        <dbReference type="Proteomes" id="UP000016412"/>
    </source>
</evidence>
<keyword evidence="4 6" id="KW-1133">Transmembrane helix</keyword>
<evidence type="ECO:0000256" key="4">
    <source>
        <dbReference type="ARBA" id="ARBA00022989"/>
    </source>
</evidence>
<feature type="transmembrane region" description="Helical" evidence="6">
    <location>
        <begin position="210"/>
        <end position="238"/>
    </location>
</feature>
<sequence>MQNAVFSIALLSAPLLLASFGALTSEYSGRMAVFLDGIINLAAFFCYAFSVLTGSFIAGAFLSVLSCTLIIFVSIRAVESLHANPFLASLGLNLFSGALASVISVALFSTRGVLTSPLFSFPAVNARLSTALVAFVFTAAGFAFLYGTKYGLYIRITGKDADVLSSRGIDVSACRTAAWCIAAFYGALAGCILSFRLSSFVPNISSGRGWLALAAVFLGRRTGWGTAAAVIVLCAAEYFAANLQNVFQNIASPLLIALPYIASLALIVLVPDTRRDE</sequence>
<dbReference type="PANTHER" id="PTHR43370">
    <property type="entry name" value="SUGAR ABC TRANSPORTER INTEGRAL MEMBRANE PROTEIN-RELATED"/>
    <property type="match status" value="1"/>
</dbReference>
<feature type="transmembrane region" description="Helical" evidence="6">
    <location>
        <begin position="176"/>
        <end position="198"/>
    </location>
</feature>